<dbReference type="InterPro" id="IPR038731">
    <property type="entry name" value="RgtA/B/C-like"/>
</dbReference>
<evidence type="ECO:0000256" key="2">
    <source>
        <dbReference type="ARBA" id="ARBA00022475"/>
    </source>
</evidence>
<gene>
    <name evidence="10" type="ORF">SAMN05421771_3854</name>
</gene>
<feature type="transmembrane region" description="Helical" evidence="8">
    <location>
        <begin position="165"/>
        <end position="184"/>
    </location>
</feature>
<evidence type="ECO:0000256" key="4">
    <source>
        <dbReference type="ARBA" id="ARBA00022679"/>
    </source>
</evidence>
<organism evidence="10 11">
    <name type="scientific">Granulicella pectinivorans</name>
    <dbReference type="NCBI Taxonomy" id="474950"/>
    <lineage>
        <taxon>Bacteria</taxon>
        <taxon>Pseudomonadati</taxon>
        <taxon>Acidobacteriota</taxon>
        <taxon>Terriglobia</taxon>
        <taxon>Terriglobales</taxon>
        <taxon>Acidobacteriaceae</taxon>
        <taxon>Granulicella</taxon>
    </lineage>
</organism>
<proteinExistence type="predicted"/>
<keyword evidence="2" id="KW-1003">Cell membrane</keyword>
<dbReference type="Pfam" id="PF13231">
    <property type="entry name" value="PMT_2"/>
    <property type="match status" value="1"/>
</dbReference>
<dbReference type="PANTHER" id="PTHR33908:SF3">
    <property type="entry name" value="UNDECAPRENYL PHOSPHATE-ALPHA-4-AMINO-4-DEOXY-L-ARABINOSE ARABINOSYL TRANSFERASE"/>
    <property type="match status" value="1"/>
</dbReference>
<feature type="transmembrane region" description="Helical" evidence="8">
    <location>
        <begin position="334"/>
        <end position="364"/>
    </location>
</feature>
<dbReference type="GO" id="GO:0005886">
    <property type="term" value="C:plasma membrane"/>
    <property type="evidence" value="ECO:0007669"/>
    <property type="project" value="UniProtKB-SubCell"/>
</dbReference>
<feature type="transmembrane region" description="Helical" evidence="8">
    <location>
        <begin position="245"/>
        <end position="272"/>
    </location>
</feature>
<dbReference type="PANTHER" id="PTHR33908">
    <property type="entry name" value="MANNOSYLTRANSFERASE YKCB-RELATED"/>
    <property type="match status" value="1"/>
</dbReference>
<dbReference type="AlphaFoldDB" id="A0A1I6MYZ1"/>
<evidence type="ECO:0000256" key="7">
    <source>
        <dbReference type="ARBA" id="ARBA00023136"/>
    </source>
</evidence>
<dbReference type="GO" id="GO:0016763">
    <property type="term" value="F:pentosyltransferase activity"/>
    <property type="evidence" value="ECO:0007669"/>
    <property type="project" value="TreeGrafter"/>
</dbReference>
<dbReference type="GO" id="GO:0010041">
    <property type="term" value="P:response to iron(III) ion"/>
    <property type="evidence" value="ECO:0007669"/>
    <property type="project" value="TreeGrafter"/>
</dbReference>
<dbReference type="Proteomes" id="UP000199024">
    <property type="component" value="Unassembled WGS sequence"/>
</dbReference>
<sequence length="638" mass="71220">MSEQRSDSLVSPPYSIVTEPLHPTNPVASPSNALLVRLRSAVSLPAPSVLWEGFVLLAVTFVLLCYGLAPLTGGDRLGLVGADEPRYAQIAREMLAVHDQFCAAEHTSLIPSSFRAADIQAAYRCLQAGTVTPILYGQPWLEKPALYYWRAMGFFREFGVSDWSARLPSTSGALALVILIYLHMKRFRPGGQLDAALITASSLAIIAFSRGASTDMQLAAPFCIGMLGWYAWYETGKKFWLFDLYFFGAAATLAKGPVAPFLALVIICFFLGLRREWSALRRTIWIPGVVLYLVMVLPWYIAVQRHNPTFVRQFFLEHNLERFATNKYQHHQPVYFYLIVILIGLMPWTVIGIRALLSASKVCIAEWRVRNDPKRYLGHSRAGDAFPEFLILWAILPVIFFSFSGSKLPGYILPAIPPITILTGDYLNRIRRTGLSKTLMVSHAALCAVMVFVLVLSPQHMKYETLVPSIAWLSWAAFAAVAIGLTVYFITQRFSITRITYATLIPVVASLVFLLGFHGKELDLNYSARPLAVEIARQAPGIELVATQNVKRDMDYGLAFYRNRAMIHYETEGVPVGEHLLVIRTTDTEDLIRYLNGRIYKPLFLYESQGLEVYKVYATGVGVASTPAVPVDTVASVR</sequence>
<comment type="subcellular location">
    <subcellularLocation>
        <location evidence="1">Cell membrane</location>
        <topology evidence="1">Multi-pass membrane protein</topology>
    </subcellularLocation>
</comment>
<feature type="transmembrane region" description="Helical" evidence="8">
    <location>
        <begin position="439"/>
        <end position="457"/>
    </location>
</feature>
<evidence type="ECO:0000256" key="8">
    <source>
        <dbReference type="SAM" id="Phobius"/>
    </source>
</evidence>
<keyword evidence="3" id="KW-0328">Glycosyltransferase</keyword>
<keyword evidence="7 8" id="KW-0472">Membrane</keyword>
<evidence type="ECO:0000256" key="6">
    <source>
        <dbReference type="ARBA" id="ARBA00022989"/>
    </source>
</evidence>
<feature type="transmembrane region" description="Helical" evidence="8">
    <location>
        <begin position="49"/>
        <end position="69"/>
    </location>
</feature>
<evidence type="ECO:0000259" key="9">
    <source>
        <dbReference type="Pfam" id="PF13231"/>
    </source>
</evidence>
<evidence type="ECO:0000256" key="5">
    <source>
        <dbReference type="ARBA" id="ARBA00022692"/>
    </source>
</evidence>
<keyword evidence="5 8" id="KW-0812">Transmembrane</keyword>
<keyword evidence="11" id="KW-1185">Reference proteome</keyword>
<keyword evidence="6 8" id="KW-1133">Transmembrane helix</keyword>
<feature type="transmembrane region" description="Helical" evidence="8">
    <location>
        <begin position="284"/>
        <end position="302"/>
    </location>
</feature>
<dbReference type="EMBL" id="FOZL01000002">
    <property type="protein sequence ID" value="SFS20811.1"/>
    <property type="molecule type" value="Genomic_DNA"/>
</dbReference>
<dbReference type="GO" id="GO:0009103">
    <property type="term" value="P:lipopolysaccharide biosynthetic process"/>
    <property type="evidence" value="ECO:0007669"/>
    <property type="project" value="UniProtKB-ARBA"/>
</dbReference>
<evidence type="ECO:0000256" key="1">
    <source>
        <dbReference type="ARBA" id="ARBA00004651"/>
    </source>
</evidence>
<evidence type="ECO:0000313" key="10">
    <source>
        <dbReference type="EMBL" id="SFS20811.1"/>
    </source>
</evidence>
<name>A0A1I6MYZ1_9BACT</name>
<feature type="transmembrane region" description="Helical" evidence="8">
    <location>
        <begin position="469"/>
        <end position="490"/>
    </location>
</feature>
<dbReference type="InterPro" id="IPR050297">
    <property type="entry name" value="LipidA_mod_glycosyltrf_83"/>
</dbReference>
<keyword evidence="4 10" id="KW-0808">Transferase</keyword>
<feature type="transmembrane region" description="Helical" evidence="8">
    <location>
        <begin position="499"/>
        <end position="517"/>
    </location>
</feature>
<evidence type="ECO:0000313" key="11">
    <source>
        <dbReference type="Proteomes" id="UP000199024"/>
    </source>
</evidence>
<feature type="transmembrane region" description="Helical" evidence="8">
    <location>
        <begin position="385"/>
        <end position="403"/>
    </location>
</feature>
<feature type="domain" description="Glycosyltransferase RgtA/B/C/D-like" evidence="9">
    <location>
        <begin position="143"/>
        <end position="300"/>
    </location>
</feature>
<dbReference type="STRING" id="474950.SAMN05421771_3854"/>
<accession>A0A1I6MYZ1</accession>
<evidence type="ECO:0000256" key="3">
    <source>
        <dbReference type="ARBA" id="ARBA00022676"/>
    </source>
</evidence>
<protein>
    <submittedName>
        <fullName evidence="10">4-amino-4-deoxy-L-arabinose transferase</fullName>
    </submittedName>
</protein>
<feature type="transmembrane region" description="Helical" evidence="8">
    <location>
        <begin position="216"/>
        <end position="233"/>
    </location>
</feature>
<reference evidence="10 11" key="1">
    <citation type="submission" date="2016-10" db="EMBL/GenBank/DDBJ databases">
        <authorList>
            <person name="de Groot N.N."/>
        </authorList>
    </citation>
    <scope>NUCLEOTIDE SEQUENCE [LARGE SCALE GENOMIC DNA]</scope>
    <source>
        <strain evidence="10 11">DSM 21001</strain>
    </source>
</reference>
<feature type="transmembrane region" description="Helical" evidence="8">
    <location>
        <begin position="190"/>
        <end position="209"/>
    </location>
</feature>